<keyword evidence="1" id="KW-1133">Transmembrane helix</keyword>
<dbReference type="InterPro" id="IPR000626">
    <property type="entry name" value="Ubiquitin-like_dom"/>
</dbReference>
<dbReference type="EMBL" id="JBICCN010000429">
    <property type="protein sequence ID" value="KAL3069350.1"/>
    <property type="molecule type" value="Genomic_DNA"/>
</dbReference>
<feature type="transmembrane region" description="Helical" evidence="1">
    <location>
        <begin position="6"/>
        <end position="30"/>
    </location>
</feature>
<dbReference type="Pfam" id="PF00240">
    <property type="entry name" value="ubiquitin"/>
    <property type="match status" value="1"/>
</dbReference>
<dbReference type="PROSITE" id="PS50053">
    <property type="entry name" value="UBIQUITIN_2"/>
    <property type="match status" value="1"/>
</dbReference>
<evidence type="ECO:0000256" key="1">
    <source>
        <dbReference type="SAM" id="Phobius"/>
    </source>
</evidence>
<dbReference type="SMART" id="SM00213">
    <property type="entry name" value="UBQ"/>
    <property type="match status" value="1"/>
</dbReference>
<reference evidence="3 4" key="1">
    <citation type="submission" date="2024-10" db="EMBL/GenBank/DDBJ databases">
        <authorList>
            <person name="Kim D."/>
        </authorList>
    </citation>
    <scope>NUCLEOTIDE SEQUENCE [LARGE SCALE GENOMIC DNA]</scope>
    <source>
        <strain evidence="3">Taebaek</strain>
    </source>
</reference>
<keyword evidence="1" id="KW-0472">Membrane</keyword>
<evidence type="ECO:0000313" key="3">
    <source>
        <dbReference type="EMBL" id="KAL3069350.1"/>
    </source>
</evidence>
<accession>A0ABD2HVB6</accession>
<evidence type="ECO:0000313" key="4">
    <source>
        <dbReference type="Proteomes" id="UP001620645"/>
    </source>
</evidence>
<dbReference type="SUPFAM" id="SSF54236">
    <property type="entry name" value="Ubiquitin-like"/>
    <property type="match status" value="1"/>
</dbReference>
<sequence length="113" mass="12562">MKNTHFGFSLLSADGIASSGLIMTMLLLLVMMPSSSIADDDDDDEVFQIFARYGYKSYTVEVKGTDTVATLRQKIGEKIGIVPGQIRRFPYGVIKDGETLNRYGIEKETTIFL</sequence>
<evidence type="ECO:0000259" key="2">
    <source>
        <dbReference type="PROSITE" id="PS50053"/>
    </source>
</evidence>
<keyword evidence="1" id="KW-0812">Transmembrane</keyword>
<dbReference type="InterPro" id="IPR019956">
    <property type="entry name" value="Ubiquitin_dom"/>
</dbReference>
<gene>
    <name evidence="3" type="ORF">niasHS_018075</name>
</gene>
<dbReference type="InterPro" id="IPR029071">
    <property type="entry name" value="Ubiquitin-like_domsf"/>
</dbReference>
<dbReference type="PRINTS" id="PR00348">
    <property type="entry name" value="UBIQUITIN"/>
</dbReference>
<dbReference type="Gene3D" id="3.10.20.90">
    <property type="entry name" value="Phosphatidylinositol 3-kinase Catalytic Subunit, Chain A, domain 1"/>
    <property type="match status" value="1"/>
</dbReference>
<dbReference type="Proteomes" id="UP001620645">
    <property type="component" value="Unassembled WGS sequence"/>
</dbReference>
<comment type="caution">
    <text evidence="3">The sequence shown here is derived from an EMBL/GenBank/DDBJ whole genome shotgun (WGS) entry which is preliminary data.</text>
</comment>
<protein>
    <recommendedName>
        <fullName evidence="2">Ubiquitin-like domain-containing protein</fullName>
    </recommendedName>
</protein>
<keyword evidence="4" id="KW-1185">Reference proteome</keyword>
<organism evidence="3 4">
    <name type="scientific">Heterodera schachtii</name>
    <name type="common">Sugarbeet cyst nematode worm</name>
    <name type="synonym">Tylenchus schachtii</name>
    <dbReference type="NCBI Taxonomy" id="97005"/>
    <lineage>
        <taxon>Eukaryota</taxon>
        <taxon>Metazoa</taxon>
        <taxon>Ecdysozoa</taxon>
        <taxon>Nematoda</taxon>
        <taxon>Chromadorea</taxon>
        <taxon>Rhabditida</taxon>
        <taxon>Tylenchina</taxon>
        <taxon>Tylenchomorpha</taxon>
        <taxon>Tylenchoidea</taxon>
        <taxon>Heteroderidae</taxon>
        <taxon>Heteroderinae</taxon>
        <taxon>Heterodera</taxon>
    </lineage>
</organism>
<dbReference type="CDD" id="cd17039">
    <property type="entry name" value="Ubl_ubiquitin_like"/>
    <property type="match status" value="1"/>
</dbReference>
<dbReference type="AlphaFoldDB" id="A0ABD2HVB6"/>
<proteinExistence type="predicted"/>
<name>A0ABD2HVB6_HETSC</name>
<feature type="domain" description="Ubiquitin-like" evidence="2">
    <location>
        <begin position="47"/>
        <end position="113"/>
    </location>
</feature>